<accession>A0A512TMQ3</accession>
<dbReference type="Gene3D" id="1.10.3720.10">
    <property type="entry name" value="MetI-like"/>
    <property type="match status" value="1"/>
</dbReference>
<evidence type="ECO:0000256" key="6">
    <source>
        <dbReference type="ARBA" id="ARBA00023136"/>
    </source>
</evidence>
<feature type="transmembrane region" description="Helical" evidence="7">
    <location>
        <begin position="263"/>
        <end position="284"/>
    </location>
</feature>
<feature type="transmembrane region" description="Helical" evidence="7">
    <location>
        <begin position="28"/>
        <end position="50"/>
    </location>
</feature>
<evidence type="ECO:0000256" key="4">
    <source>
        <dbReference type="ARBA" id="ARBA00022692"/>
    </source>
</evidence>
<protein>
    <submittedName>
        <fullName evidence="9">Sugar ABC transporter permease</fullName>
    </submittedName>
</protein>
<keyword evidence="4 7" id="KW-0812">Transmembrane</keyword>
<feature type="transmembrane region" description="Helical" evidence="7">
    <location>
        <begin position="203"/>
        <end position="228"/>
    </location>
</feature>
<evidence type="ECO:0000256" key="5">
    <source>
        <dbReference type="ARBA" id="ARBA00022989"/>
    </source>
</evidence>
<evidence type="ECO:0000256" key="1">
    <source>
        <dbReference type="ARBA" id="ARBA00004651"/>
    </source>
</evidence>
<dbReference type="InterPro" id="IPR000515">
    <property type="entry name" value="MetI-like"/>
</dbReference>
<evidence type="ECO:0000259" key="8">
    <source>
        <dbReference type="PROSITE" id="PS50928"/>
    </source>
</evidence>
<dbReference type="PANTHER" id="PTHR43744">
    <property type="entry name" value="ABC TRANSPORTER PERMEASE PROTEIN MG189-RELATED-RELATED"/>
    <property type="match status" value="1"/>
</dbReference>
<gene>
    <name evidence="9" type="ORF">CBU02nite_20130</name>
</gene>
<evidence type="ECO:0000256" key="2">
    <source>
        <dbReference type="ARBA" id="ARBA00022448"/>
    </source>
</evidence>
<dbReference type="GO" id="GO:0055085">
    <property type="term" value="P:transmembrane transport"/>
    <property type="evidence" value="ECO:0007669"/>
    <property type="project" value="InterPro"/>
</dbReference>
<comment type="similarity">
    <text evidence="7">Belongs to the binding-protein-dependent transport system permease family.</text>
</comment>
<sequence>MLNTEVNHMVPQKTKTGKFRSKKKKEKFINTILFFILLIGSLIMIVPLLWMVSTSVKNKLDVFAMPPVWIPTEINWSKYSEIWTKGPLLSGLLNSLKVCLSVTIIGTFTSSLAAFAFAKLHFPYKNTIFLALLGTMMIPFAIIMIPQFIIFSKIGWVDTLKPLIIPGLFGNVSMIFFLRQYMSGLPTDLIEAARIDGCSFFKIFYKIIFPLSGPAISAQIILWFMAIWNDYLAPSIYISTPEKMTIQTVIQSFNATYAIQTDYPLIMAASVMSMLPIIIVFIIFQKWIIESIAISGVKG</sequence>
<dbReference type="Pfam" id="PF00528">
    <property type="entry name" value="BPD_transp_1"/>
    <property type="match status" value="1"/>
</dbReference>
<dbReference type="PROSITE" id="PS50928">
    <property type="entry name" value="ABC_TM1"/>
    <property type="match status" value="1"/>
</dbReference>
<dbReference type="PANTHER" id="PTHR43744:SF12">
    <property type="entry name" value="ABC TRANSPORTER PERMEASE PROTEIN MG189-RELATED"/>
    <property type="match status" value="1"/>
</dbReference>
<feature type="domain" description="ABC transmembrane type-1" evidence="8">
    <location>
        <begin position="92"/>
        <end position="284"/>
    </location>
</feature>
<name>A0A512TMQ3_CLOBU</name>
<proteinExistence type="inferred from homology"/>
<comment type="caution">
    <text evidence="9">The sequence shown here is derived from an EMBL/GenBank/DDBJ whole genome shotgun (WGS) entry which is preliminary data.</text>
</comment>
<feature type="transmembrane region" description="Helical" evidence="7">
    <location>
        <begin position="129"/>
        <end position="151"/>
    </location>
</feature>
<dbReference type="AlphaFoldDB" id="A0A512TMQ3"/>
<feature type="transmembrane region" description="Helical" evidence="7">
    <location>
        <begin position="163"/>
        <end position="182"/>
    </location>
</feature>
<organism evidence="9 10">
    <name type="scientific">Clostridium butyricum</name>
    <dbReference type="NCBI Taxonomy" id="1492"/>
    <lineage>
        <taxon>Bacteria</taxon>
        <taxon>Bacillati</taxon>
        <taxon>Bacillota</taxon>
        <taxon>Clostridia</taxon>
        <taxon>Eubacteriales</taxon>
        <taxon>Clostridiaceae</taxon>
        <taxon>Clostridium</taxon>
    </lineage>
</organism>
<dbReference type="SUPFAM" id="SSF161098">
    <property type="entry name" value="MetI-like"/>
    <property type="match status" value="1"/>
</dbReference>
<dbReference type="RefSeq" id="WP_241393655.1">
    <property type="nucleotide sequence ID" value="NZ_BKBC01000025.1"/>
</dbReference>
<feature type="transmembrane region" description="Helical" evidence="7">
    <location>
        <begin position="95"/>
        <end position="117"/>
    </location>
</feature>
<evidence type="ECO:0000313" key="10">
    <source>
        <dbReference type="Proteomes" id="UP000321089"/>
    </source>
</evidence>
<keyword evidence="6 7" id="KW-0472">Membrane</keyword>
<evidence type="ECO:0000256" key="7">
    <source>
        <dbReference type="RuleBase" id="RU363032"/>
    </source>
</evidence>
<keyword evidence="2 7" id="KW-0813">Transport</keyword>
<reference evidence="9 10" key="1">
    <citation type="submission" date="2019-07" db="EMBL/GenBank/DDBJ databases">
        <title>Whole genome shotgun sequence of Clostridium butyricum NBRC 3858.</title>
        <authorList>
            <person name="Hosoyama A."/>
            <person name="Uohara A."/>
            <person name="Ohji S."/>
            <person name="Ichikawa N."/>
        </authorList>
    </citation>
    <scope>NUCLEOTIDE SEQUENCE [LARGE SCALE GENOMIC DNA]</scope>
    <source>
        <strain evidence="9 10">NBRC 3858</strain>
    </source>
</reference>
<keyword evidence="3" id="KW-1003">Cell membrane</keyword>
<dbReference type="CDD" id="cd06261">
    <property type="entry name" value="TM_PBP2"/>
    <property type="match status" value="1"/>
</dbReference>
<dbReference type="GO" id="GO:0005886">
    <property type="term" value="C:plasma membrane"/>
    <property type="evidence" value="ECO:0007669"/>
    <property type="project" value="UniProtKB-SubCell"/>
</dbReference>
<keyword evidence="5 7" id="KW-1133">Transmembrane helix</keyword>
<dbReference type="Proteomes" id="UP000321089">
    <property type="component" value="Unassembled WGS sequence"/>
</dbReference>
<evidence type="ECO:0000256" key="3">
    <source>
        <dbReference type="ARBA" id="ARBA00022475"/>
    </source>
</evidence>
<dbReference type="EMBL" id="BKBC01000025">
    <property type="protein sequence ID" value="GEQ21507.1"/>
    <property type="molecule type" value="Genomic_DNA"/>
</dbReference>
<dbReference type="InterPro" id="IPR035906">
    <property type="entry name" value="MetI-like_sf"/>
</dbReference>
<comment type="subcellular location">
    <subcellularLocation>
        <location evidence="1 7">Cell membrane</location>
        <topology evidence="1 7">Multi-pass membrane protein</topology>
    </subcellularLocation>
</comment>
<evidence type="ECO:0000313" key="9">
    <source>
        <dbReference type="EMBL" id="GEQ21507.1"/>
    </source>
</evidence>